<protein>
    <recommendedName>
        <fullName evidence="3">Cupin type-1 domain-containing protein</fullName>
    </recommendedName>
</protein>
<dbReference type="InterPro" id="IPR014710">
    <property type="entry name" value="RmlC-like_jellyroll"/>
</dbReference>
<dbReference type="InterPro" id="IPR006045">
    <property type="entry name" value="Cupin_1"/>
</dbReference>
<dbReference type="CDD" id="cd02245">
    <property type="entry name" value="cupin_7S_vicilin-like_C"/>
    <property type="match status" value="1"/>
</dbReference>
<evidence type="ECO:0000313" key="5">
    <source>
        <dbReference type="Proteomes" id="UP000324705"/>
    </source>
</evidence>
<feature type="region of interest" description="Disordered" evidence="1">
    <location>
        <begin position="70"/>
        <end position="90"/>
    </location>
</feature>
<keyword evidence="2" id="KW-1133">Transmembrane helix</keyword>
<dbReference type="SUPFAM" id="SSF51182">
    <property type="entry name" value="RmlC-like cupins"/>
    <property type="match status" value="2"/>
</dbReference>
<dbReference type="InterPro" id="IPR050253">
    <property type="entry name" value="Seed_Storage-Functional"/>
</dbReference>
<evidence type="ECO:0000313" key="4">
    <source>
        <dbReference type="EMBL" id="VAI23126.1"/>
    </source>
</evidence>
<feature type="transmembrane region" description="Helical" evidence="2">
    <location>
        <begin position="44"/>
        <end position="62"/>
    </location>
</feature>
<dbReference type="PANTHER" id="PTHR31189">
    <property type="entry name" value="OS03G0336100 PROTEIN-RELATED"/>
    <property type="match status" value="1"/>
</dbReference>
<proteinExistence type="predicted"/>
<evidence type="ECO:0000256" key="2">
    <source>
        <dbReference type="SAM" id="Phobius"/>
    </source>
</evidence>
<feature type="domain" description="Cupin type-1" evidence="3">
    <location>
        <begin position="90"/>
        <end position="249"/>
    </location>
</feature>
<gene>
    <name evidence="4" type="ORF">TRITD_5Av1G217150</name>
</gene>
<dbReference type="InterPro" id="IPR011051">
    <property type="entry name" value="RmlC_Cupin_sf"/>
</dbReference>
<keyword evidence="5" id="KW-1185">Reference proteome</keyword>
<evidence type="ECO:0000256" key="1">
    <source>
        <dbReference type="SAM" id="MobiDB-lite"/>
    </source>
</evidence>
<dbReference type="Pfam" id="PF00190">
    <property type="entry name" value="Cupin_1"/>
    <property type="match status" value="2"/>
</dbReference>
<keyword evidence="2" id="KW-0812">Transmembrane</keyword>
<evidence type="ECO:0000259" key="3">
    <source>
        <dbReference type="SMART" id="SM00835"/>
    </source>
</evidence>
<feature type="compositionally biased region" description="Basic and acidic residues" evidence="1">
    <location>
        <begin position="289"/>
        <end position="305"/>
    </location>
</feature>
<dbReference type="CDD" id="cd02244">
    <property type="entry name" value="cupin_7S_vicilin-like_N"/>
    <property type="match status" value="1"/>
</dbReference>
<feature type="compositionally biased region" description="Basic and acidic residues" evidence="1">
    <location>
        <begin position="70"/>
        <end position="82"/>
    </location>
</feature>
<feature type="compositionally biased region" description="Basic and acidic residues" evidence="1">
    <location>
        <begin position="376"/>
        <end position="426"/>
    </location>
</feature>
<feature type="region of interest" description="Disordered" evidence="1">
    <location>
        <begin position="368"/>
        <end position="429"/>
    </location>
</feature>
<dbReference type="Gramene" id="TRITD5Av1G217150.1">
    <property type="protein sequence ID" value="TRITD5Av1G217150.1"/>
    <property type="gene ID" value="TRITD5Av1G217150"/>
</dbReference>
<dbReference type="OMA" id="FRHWTRT"/>
<keyword evidence="2" id="KW-0472">Membrane</keyword>
<feature type="region of interest" description="Disordered" evidence="1">
    <location>
        <begin position="273"/>
        <end position="312"/>
    </location>
</feature>
<dbReference type="EMBL" id="LT934119">
    <property type="protein sequence ID" value="VAI23126.1"/>
    <property type="molecule type" value="Genomic_DNA"/>
</dbReference>
<accession>A0A9R0U0V3</accession>
<organism evidence="4 5">
    <name type="scientific">Triticum turgidum subsp. durum</name>
    <name type="common">Durum wheat</name>
    <name type="synonym">Triticum durum</name>
    <dbReference type="NCBI Taxonomy" id="4567"/>
    <lineage>
        <taxon>Eukaryota</taxon>
        <taxon>Viridiplantae</taxon>
        <taxon>Streptophyta</taxon>
        <taxon>Embryophyta</taxon>
        <taxon>Tracheophyta</taxon>
        <taxon>Spermatophyta</taxon>
        <taxon>Magnoliopsida</taxon>
        <taxon>Liliopsida</taxon>
        <taxon>Poales</taxon>
        <taxon>Poaceae</taxon>
        <taxon>BOP clade</taxon>
        <taxon>Pooideae</taxon>
        <taxon>Triticodae</taxon>
        <taxon>Triticeae</taxon>
        <taxon>Triticinae</taxon>
        <taxon>Triticum</taxon>
    </lineage>
</organism>
<feature type="domain" description="Cupin type-1" evidence="3">
    <location>
        <begin position="297"/>
        <end position="503"/>
    </location>
</feature>
<dbReference type="PANTHER" id="PTHR31189:SF13">
    <property type="entry name" value="CUPINCIN"/>
    <property type="match status" value="1"/>
</dbReference>
<reference evidence="4 5" key="1">
    <citation type="submission" date="2017-09" db="EMBL/GenBank/DDBJ databases">
        <authorList>
            <consortium name="International Durum Wheat Genome Sequencing Consortium (IDWGSC)"/>
            <person name="Milanesi L."/>
        </authorList>
    </citation>
    <scope>NUCLEOTIDE SEQUENCE [LARGE SCALE GENOMIC DNA]</scope>
    <source>
        <strain evidence="5">cv. Svevo</strain>
    </source>
</reference>
<dbReference type="SMART" id="SM00835">
    <property type="entry name" value="Cupin_1"/>
    <property type="match status" value="2"/>
</dbReference>
<dbReference type="Gene3D" id="2.60.120.10">
    <property type="entry name" value="Jelly Rolls"/>
    <property type="match status" value="3"/>
</dbReference>
<name>A0A9R0U0V3_TRITD</name>
<sequence>MASSPHRRPLYIPSLPLSYDHQLIQSVSSSRTTITMKSAVRSPWLVLAIVLSLCLSLSFASWDAEDVGRGSRRWQEGGDEGRSGGSGRPYHFGQESYREWAKSRHGHFKVLERFDHELLRGSIGDYRVAYLDAAPRAFLQPSHHDADEIAFVREGEGVLVLLRNGKRESFCIREGDVIVIPAGSIVYSANTHRSKWLRVVMFINPVSTPGRFQEFFLIGSGDERPQSFLSVFSDEVIQAALNTRREDVDRVFESKSKGEGEIYEASEEQIRELSRSCSRGGRGGGGSGSEKEDIQPRSLTGEKPRYSNKHGRFHQITGDQCHHLRKLDMDVTLVNITRGSMTALKYTTRSTRIYVVVEGRDGYFEMACPHISSSGRSERREHEQEREREHGQGRRSEEREREQGRGRRSEEQEEEQGHGREQEKSRGYRQVRAQIKVGSVIVLPAGHPATFVAGNDGNLALLSFGVGANNDEEVFVTGGNSVLKQLDEAAKALSFPQQARELADRVIRAQPESVFVAGPQQQRRVADM</sequence>
<dbReference type="Proteomes" id="UP000324705">
    <property type="component" value="Chromosome 5A"/>
</dbReference>
<dbReference type="AlphaFoldDB" id="A0A9R0U0V3"/>